<reference evidence="2" key="1">
    <citation type="journal article" date="2019" name="Int. J. Syst. Evol. Microbiol.">
        <title>The Global Catalogue of Microorganisms (GCM) 10K type strain sequencing project: providing services to taxonomists for standard genome sequencing and annotation.</title>
        <authorList>
            <consortium name="The Broad Institute Genomics Platform"/>
            <consortium name="The Broad Institute Genome Sequencing Center for Infectious Disease"/>
            <person name="Wu L."/>
            <person name="Ma J."/>
        </authorList>
    </citation>
    <scope>NUCLEOTIDE SEQUENCE [LARGE SCALE GENOMIC DNA]</scope>
    <source>
        <strain evidence="2">NBRC 106348</strain>
    </source>
</reference>
<dbReference type="EMBL" id="BSUK01000001">
    <property type="protein sequence ID" value="GMA23923.1"/>
    <property type="molecule type" value="Genomic_DNA"/>
</dbReference>
<protein>
    <submittedName>
        <fullName evidence="1">Uncharacterized protein</fullName>
    </submittedName>
</protein>
<evidence type="ECO:0000313" key="1">
    <source>
        <dbReference type="EMBL" id="GMA23923.1"/>
    </source>
</evidence>
<proteinExistence type="predicted"/>
<keyword evidence="2" id="KW-1185">Reference proteome</keyword>
<comment type="caution">
    <text evidence="1">The sequence shown here is derived from an EMBL/GenBank/DDBJ whole genome shotgun (WGS) entry which is preliminary data.</text>
</comment>
<evidence type="ECO:0000313" key="2">
    <source>
        <dbReference type="Proteomes" id="UP001157091"/>
    </source>
</evidence>
<organism evidence="1 2">
    <name type="scientific">Luteimicrobium album</name>
    <dbReference type="NCBI Taxonomy" id="1054550"/>
    <lineage>
        <taxon>Bacteria</taxon>
        <taxon>Bacillati</taxon>
        <taxon>Actinomycetota</taxon>
        <taxon>Actinomycetes</taxon>
        <taxon>Micrococcales</taxon>
        <taxon>Luteimicrobium</taxon>
    </lineage>
</organism>
<accession>A0ABQ6HZM0</accession>
<name>A0ABQ6HZM0_9MICO</name>
<gene>
    <name evidence="1" type="ORF">GCM10025864_16820</name>
</gene>
<dbReference type="Proteomes" id="UP001157091">
    <property type="component" value="Unassembled WGS sequence"/>
</dbReference>
<sequence length="46" mass="5196">MTGANAVEGELSAGERQHRRAVEKLTSLAEYYPDGYLEDLREGWPE</sequence>
<dbReference type="RefSeq" id="WP_284292826.1">
    <property type="nucleotide sequence ID" value="NZ_BSUK01000001.1"/>
</dbReference>